<accession>A0A1M5X673</accession>
<dbReference type="PANTHER" id="PTHR42928">
    <property type="entry name" value="TRICARBOXYLATE-BINDING PROTEIN"/>
    <property type="match status" value="1"/>
</dbReference>
<dbReference type="RefSeq" id="WP_079605325.1">
    <property type="nucleotide sequence ID" value="NZ_LT670817.1"/>
</dbReference>
<dbReference type="InterPro" id="IPR042100">
    <property type="entry name" value="Bug_dom1"/>
</dbReference>
<reference evidence="3 4" key="1">
    <citation type="submission" date="2016-11" db="EMBL/GenBank/DDBJ databases">
        <authorList>
            <person name="Jaros S."/>
            <person name="Januszkiewicz K."/>
            <person name="Wedrychowicz H."/>
        </authorList>
    </citation>
    <scope>NUCLEOTIDE SEQUENCE [LARGE SCALE GENOMIC DNA]</scope>
    <source>
        <strain evidence="3 4">GAS138</strain>
    </source>
</reference>
<gene>
    <name evidence="3" type="ORF">SAMN05443248_7047</name>
</gene>
<evidence type="ECO:0000256" key="2">
    <source>
        <dbReference type="SAM" id="SignalP"/>
    </source>
</evidence>
<evidence type="ECO:0000256" key="1">
    <source>
        <dbReference type="ARBA" id="ARBA00006987"/>
    </source>
</evidence>
<dbReference type="Pfam" id="PF03401">
    <property type="entry name" value="TctC"/>
    <property type="match status" value="1"/>
</dbReference>
<proteinExistence type="inferred from homology"/>
<feature type="signal peptide" evidence="2">
    <location>
        <begin position="1"/>
        <end position="22"/>
    </location>
</feature>
<evidence type="ECO:0000313" key="4">
    <source>
        <dbReference type="Proteomes" id="UP000189796"/>
    </source>
</evidence>
<name>A0A1M5X673_9BRAD</name>
<dbReference type="AlphaFoldDB" id="A0A1M5X673"/>
<dbReference type="PANTHER" id="PTHR42928:SF5">
    <property type="entry name" value="BLR1237 PROTEIN"/>
    <property type="match status" value="1"/>
</dbReference>
<dbReference type="PIRSF" id="PIRSF017082">
    <property type="entry name" value="YflP"/>
    <property type="match status" value="1"/>
</dbReference>
<dbReference type="SUPFAM" id="SSF53850">
    <property type="entry name" value="Periplasmic binding protein-like II"/>
    <property type="match status" value="1"/>
</dbReference>
<comment type="similarity">
    <text evidence="1">Belongs to the UPF0065 (bug) family.</text>
</comment>
<dbReference type="EMBL" id="LT670817">
    <property type="protein sequence ID" value="SHH95142.1"/>
    <property type="molecule type" value="Genomic_DNA"/>
</dbReference>
<protein>
    <submittedName>
        <fullName evidence="3">Tripartite-type tricarboxylate transporter, receptor component TctC</fullName>
    </submittedName>
</protein>
<dbReference type="OrthoDB" id="7250553at2"/>
<organism evidence="3 4">
    <name type="scientific">Bradyrhizobium erythrophlei</name>
    <dbReference type="NCBI Taxonomy" id="1437360"/>
    <lineage>
        <taxon>Bacteria</taxon>
        <taxon>Pseudomonadati</taxon>
        <taxon>Pseudomonadota</taxon>
        <taxon>Alphaproteobacteria</taxon>
        <taxon>Hyphomicrobiales</taxon>
        <taxon>Nitrobacteraceae</taxon>
        <taxon>Bradyrhizobium</taxon>
    </lineage>
</organism>
<dbReference type="Gene3D" id="3.40.190.150">
    <property type="entry name" value="Bordetella uptake gene, domain 1"/>
    <property type="match status" value="1"/>
</dbReference>
<keyword evidence="2" id="KW-0732">Signal</keyword>
<dbReference type="Gene3D" id="3.40.190.10">
    <property type="entry name" value="Periplasmic binding protein-like II"/>
    <property type="match status" value="1"/>
</dbReference>
<dbReference type="Proteomes" id="UP000189796">
    <property type="component" value="Chromosome I"/>
</dbReference>
<dbReference type="InterPro" id="IPR005064">
    <property type="entry name" value="BUG"/>
</dbReference>
<sequence length="322" mass="33818">MKVLGAFLTGLSVLLLPASAVAGDFPDKPIRLIVPFPAGGPNDIIARVIGQRMSELIKQPVVIENRGGQAGVLGTDAVAKAKPDGYTIAISSAGALTISPNMERIAYDTLKDLQPITLVAEVPEMLVVATSVPAHDMNELIALAKAQPGKLNFASTGPGSMPHLAGELLKLTARIDIVHVPYRGAAPAVNDLLAQQVQMVFLDLPVLLPQIRAGALRAIAIGAPQRAPTAMEVPTTAEVGMPELLAENWYGMVAPAGTPPAIVANLNRIATEAMRDPAVKEKLASQGAELVGDTPEHFRSFIEAEIAKWAKVIKDAGIPTEK</sequence>
<feature type="chain" id="PRO_5012160792" evidence="2">
    <location>
        <begin position="23"/>
        <end position="322"/>
    </location>
</feature>
<dbReference type="CDD" id="cd13578">
    <property type="entry name" value="PBP2_Bug27"/>
    <property type="match status" value="1"/>
</dbReference>
<evidence type="ECO:0000313" key="3">
    <source>
        <dbReference type="EMBL" id="SHH95142.1"/>
    </source>
</evidence>
<keyword evidence="3" id="KW-0675">Receptor</keyword>